<evidence type="ECO:0000313" key="2">
    <source>
        <dbReference type="EMBL" id="TFZ41613.1"/>
    </source>
</evidence>
<protein>
    <submittedName>
        <fullName evidence="2">Sigma-70 family RNA polymerase sigma factor</fullName>
    </submittedName>
</protein>
<dbReference type="RefSeq" id="WP_135269768.1">
    <property type="nucleotide sequence ID" value="NZ_SRIB01000001.1"/>
</dbReference>
<dbReference type="AlphaFoldDB" id="A0A4Z0D9T1"/>
<dbReference type="GO" id="GO:0003677">
    <property type="term" value="F:DNA binding"/>
    <property type="evidence" value="ECO:0007669"/>
    <property type="project" value="InterPro"/>
</dbReference>
<gene>
    <name evidence="2" type="ORF">E4100_00295</name>
</gene>
<dbReference type="Gene3D" id="1.10.10.10">
    <property type="entry name" value="Winged helix-like DNA-binding domain superfamily/Winged helix DNA-binding domain"/>
    <property type="match status" value="1"/>
</dbReference>
<dbReference type="OrthoDB" id="1656210at2"/>
<dbReference type="GO" id="GO:0016987">
    <property type="term" value="F:sigma factor activity"/>
    <property type="evidence" value="ECO:0007669"/>
    <property type="project" value="InterPro"/>
</dbReference>
<dbReference type="SUPFAM" id="SSF88659">
    <property type="entry name" value="Sigma3 and sigma4 domains of RNA polymerase sigma factors"/>
    <property type="match status" value="1"/>
</dbReference>
<accession>A0A4Z0D9T1</accession>
<sequence>MKRSVYFWYRPIFVSFAANAIRRKGCQNMSRVYKTSKEKRTNYIYCTAEGTKIVITPGENGVTEADIELLHTMDDDEVDEQRRYEYRVTTHLDAYRDGEGKETSDRNKYLADDTANPEQLMIQAEDEAEHQDMLDKLTKAMESLLPQQRELFRKVYLEKRSYTDIAAEEGVTEAAIRNRIKKMHEKIRKILS</sequence>
<dbReference type="GO" id="GO:0006352">
    <property type="term" value="P:DNA-templated transcription initiation"/>
    <property type="evidence" value="ECO:0007669"/>
    <property type="project" value="InterPro"/>
</dbReference>
<dbReference type="InterPro" id="IPR036388">
    <property type="entry name" value="WH-like_DNA-bd_sf"/>
</dbReference>
<dbReference type="EMBL" id="SRIB01000001">
    <property type="protein sequence ID" value="TFZ41613.1"/>
    <property type="molecule type" value="Genomic_DNA"/>
</dbReference>
<evidence type="ECO:0000313" key="3">
    <source>
        <dbReference type="Proteomes" id="UP000298381"/>
    </source>
</evidence>
<evidence type="ECO:0000259" key="1">
    <source>
        <dbReference type="Pfam" id="PF08281"/>
    </source>
</evidence>
<organism evidence="2 3">
    <name type="scientific">Soehngenia longivitae</name>
    <dbReference type="NCBI Taxonomy" id="2562294"/>
    <lineage>
        <taxon>Bacteria</taxon>
        <taxon>Bacillati</taxon>
        <taxon>Bacillota</taxon>
        <taxon>Tissierellia</taxon>
        <taxon>Tissierellales</taxon>
        <taxon>Tissierellaceae</taxon>
        <taxon>Soehngenia</taxon>
    </lineage>
</organism>
<dbReference type="NCBIfam" id="TIGR02937">
    <property type="entry name" value="sigma70-ECF"/>
    <property type="match status" value="1"/>
</dbReference>
<dbReference type="InterPro" id="IPR013324">
    <property type="entry name" value="RNA_pol_sigma_r3/r4-like"/>
</dbReference>
<reference evidence="2 3" key="1">
    <citation type="submission" date="2019-03" db="EMBL/GenBank/DDBJ databases">
        <title>Draft genome sequence data and analysis of a Fermenting Bacterium, Soehngenia longevitae strain 1933PT, isolated from petroleum reservoir in Azerbaijan.</title>
        <authorList>
            <person name="Grouzdev D.S."/>
            <person name="Bidzhieva S.K."/>
            <person name="Sokolova D.S."/>
            <person name="Tourova T.P."/>
            <person name="Poltaraus A.B."/>
            <person name="Nazina T.N."/>
        </authorList>
    </citation>
    <scope>NUCLEOTIDE SEQUENCE [LARGE SCALE GENOMIC DNA]</scope>
    <source>
        <strain evidence="2 3">1933P</strain>
    </source>
</reference>
<dbReference type="Proteomes" id="UP000298381">
    <property type="component" value="Unassembled WGS sequence"/>
</dbReference>
<proteinExistence type="predicted"/>
<dbReference type="InterPro" id="IPR013249">
    <property type="entry name" value="RNA_pol_sigma70_r4_t2"/>
</dbReference>
<dbReference type="InterPro" id="IPR014284">
    <property type="entry name" value="RNA_pol_sigma-70_dom"/>
</dbReference>
<dbReference type="Pfam" id="PF08281">
    <property type="entry name" value="Sigma70_r4_2"/>
    <property type="match status" value="1"/>
</dbReference>
<comment type="caution">
    <text evidence="2">The sequence shown here is derived from an EMBL/GenBank/DDBJ whole genome shotgun (WGS) entry which is preliminary data.</text>
</comment>
<name>A0A4Z0D9T1_9FIRM</name>
<feature type="domain" description="RNA polymerase sigma factor 70 region 4 type 2" evidence="1">
    <location>
        <begin position="135"/>
        <end position="181"/>
    </location>
</feature>
<keyword evidence="3" id="KW-1185">Reference proteome</keyword>